<keyword evidence="1" id="KW-0433">Leucine-rich repeat</keyword>
<dbReference type="Gene3D" id="3.80.10.10">
    <property type="entry name" value="Ribonuclease Inhibitor"/>
    <property type="match status" value="1"/>
</dbReference>
<dbReference type="EMBL" id="JAHCTB010000007">
    <property type="protein sequence ID" value="MBT0609197.1"/>
    <property type="molecule type" value="Genomic_DNA"/>
</dbReference>
<evidence type="ECO:0000313" key="3">
    <source>
        <dbReference type="EMBL" id="MBT0609197.1"/>
    </source>
</evidence>
<dbReference type="PROSITE" id="PS51450">
    <property type="entry name" value="LRR"/>
    <property type="match status" value="1"/>
</dbReference>
<evidence type="ECO:0000256" key="1">
    <source>
        <dbReference type="ARBA" id="ARBA00022614"/>
    </source>
</evidence>
<reference evidence="3 4" key="1">
    <citation type="submission" date="2021-05" db="EMBL/GenBank/DDBJ databases">
        <title>Aequorivita echinoideorum JCM 30378 genome.</title>
        <authorList>
            <person name="Zhang H."/>
            <person name="Li C."/>
        </authorList>
    </citation>
    <scope>NUCLEOTIDE SEQUENCE [LARGE SCALE GENOMIC DNA]</scope>
    <source>
        <strain evidence="3 4">JCM30378</strain>
    </source>
</reference>
<organism evidence="3 4">
    <name type="scientific">Aequorivita echinoideorum</name>
    <dbReference type="NCBI Taxonomy" id="1549647"/>
    <lineage>
        <taxon>Bacteria</taxon>
        <taxon>Pseudomonadati</taxon>
        <taxon>Bacteroidota</taxon>
        <taxon>Flavobacteriia</taxon>
        <taxon>Flavobacteriales</taxon>
        <taxon>Flavobacteriaceae</taxon>
        <taxon>Aequorivita</taxon>
    </lineage>
</organism>
<comment type="caution">
    <text evidence="3">The sequence shown here is derived from an EMBL/GenBank/DDBJ whole genome shotgun (WGS) entry which is preliminary data.</text>
</comment>
<dbReference type="PANTHER" id="PTHR48051">
    <property type="match status" value="1"/>
</dbReference>
<dbReference type="RefSeq" id="WP_214114635.1">
    <property type="nucleotide sequence ID" value="NZ_JAHCTB010000007.1"/>
</dbReference>
<keyword evidence="2" id="KW-0677">Repeat</keyword>
<dbReference type="Proteomes" id="UP001297092">
    <property type="component" value="Unassembled WGS sequence"/>
</dbReference>
<accession>A0ABS5S7K9</accession>
<gene>
    <name evidence="3" type="ORF">KIV10_13500</name>
</gene>
<evidence type="ECO:0000313" key="4">
    <source>
        <dbReference type="Proteomes" id="UP001297092"/>
    </source>
</evidence>
<dbReference type="PANTHER" id="PTHR48051:SF13">
    <property type="entry name" value="LEUCINE-RICH REPEAT-CONTAINING PROTEIN 30"/>
    <property type="match status" value="1"/>
</dbReference>
<evidence type="ECO:0000256" key="2">
    <source>
        <dbReference type="ARBA" id="ARBA00022737"/>
    </source>
</evidence>
<keyword evidence="4" id="KW-1185">Reference proteome</keyword>
<dbReference type="InterPro" id="IPR050216">
    <property type="entry name" value="LRR_domain-containing"/>
</dbReference>
<name>A0ABS5S7K9_9FLAO</name>
<sequence length="228" mass="26676">MSFINEFFFRKFTDFDRALKNPKKVRTLKLIISATDFNDYSNQLNLFINLREISIHVSVNHSNRFPIEIGNLNNLEKITILNYPLTEFPKCLVNLQNLKYLCLRGNEIEEVPEFKKKVFQNLKVLKLENCELKRIPEFVADLNELEVLSFAITKLNTISEIKLPETIQELNVSGTMISSINKKNLPGCLKKLILNNSLYNFEQSKVDYRDIKKLESTIPHVKVIKYIY</sequence>
<proteinExistence type="predicted"/>
<evidence type="ECO:0008006" key="5">
    <source>
        <dbReference type="Google" id="ProtNLM"/>
    </source>
</evidence>
<protein>
    <recommendedName>
        <fullName evidence="5">Leucine rich repeat-containing protein</fullName>
    </recommendedName>
</protein>
<dbReference type="SUPFAM" id="SSF52058">
    <property type="entry name" value="L domain-like"/>
    <property type="match status" value="1"/>
</dbReference>
<dbReference type="InterPro" id="IPR032675">
    <property type="entry name" value="LRR_dom_sf"/>
</dbReference>
<dbReference type="InterPro" id="IPR001611">
    <property type="entry name" value="Leu-rich_rpt"/>
</dbReference>